<dbReference type="EC" id="3.4.24.-" evidence="14"/>
<reference evidence="14 15" key="1">
    <citation type="submission" date="2015-09" db="EMBL/GenBank/DDBJ databases">
        <authorList>
            <consortium name="Pathogen Informatics"/>
        </authorList>
    </citation>
    <scope>NUCLEOTIDE SEQUENCE [LARGE SCALE GENOMIC DNA]</scope>
    <source>
        <strain evidence="14 15">2789STDY5834855</strain>
    </source>
</reference>
<evidence type="ECO:0000259" key="13">
    <source>
        <dbReference type="Pfam" id="PF02163"/>
    </source>
</evidence>
<evidence type="ECO:0000256" key="2">
    <source>
        <dbReference type="ARBA" id="ARBA00004141"/>
    </source>
</evidence>
<dbReference type="OrthoDB" id="166377at2"/>
<evidence type="ECO:0000256" key="1">
    <source>
        <dbReference type="ARBA" id="ARBA00001947"/>
    </source>
</evidence>
<protein>
    <submittedName>
        <fullName evidence="14">Zn-dependent protease</fullName>
        <ecNumber evidence="14">3.4.24.-</ecNumber>
    </submittedName>
</protein>
<evidence type="ECO:0000256" key="7">
    <source>
        <dbReference type="ARBA" id="ARBA00022801"/>
    </source>
</evidence>
<keyword evidence="11 12" id="KW-0472">Membrane</keyword>
<dbReference type="Proteomes" id="UP000095558">
    <property type="component" value="Unassembled WGS sequence"/>
</dbReference>
<dbReference type="RefSeq" id="WP_042399776.1">
    <property type="nucleotide sequence ID" value="NZ_CYYT01000042.1"/>
</dbReference>
<evidence type="ECO:0000256" key="10">
    <source>
        <dbReference type="ARBA" id="ARBA00023049"/>
    </source>
</evidence>
<keyword evidence="7 14" id="KW-0378">Hydrolase</keyword>
<dbReference type="GO" id="GO:0006508">
    <property type="term" value="P:proteolysis"/>
    <property type="evidence" value="ECO:0007669"/>
    <property type="project" value="UniProtKB-KW"/>
</dbReference>
<keyword evidence="4 14" id="KW-0645">Protease</keyword>
<evidence type="ECO:0000256" key="4">
    <source>
        <dbReference type="ARBA" id="ARBA00022670"/>
    </source>
</evidence>
<feature type="transmembrane region" description="Helical" evidence="12">
    <location>
        <begin position="12"/>
        <end position="34"/>
    </location>
</feature>
<evidence type="ECO:0000256" key="8">
    <source>
        <dbReference type="ARBA" id="ARBA00022833"/>
    </source>
</evidence>
<dbReference type="EMBL" id="CYZV01000020">
    <property type="protein sequence ID" value="CUO32227.1"/>
    <property type="molecule type" value="Genomic_DNA"/>
</dbReference>
<dbReference type="GO" id="GO:0016020">
    <property type="term" value="C:membrane"/>
    <property type="evidence" value="ECO:0007669"/>
    <property type="project" value="UniProtKB-SubCell"/>
</dbReference>
<organism evidence="14 15">
    <name type="scientific">Clostridium disporicum</name>
    <dbReference type="NCBI Taxonomy" id="84024"/>
    <lineage>
        <taxon>Bacteria</taxon>
        <taxon>Bacillati</taxon>
        <taxon>Bacillota</taxon>
        <taxon>Clostridia</taxon>
        <taxon>Eubacteriales</taxon>
        <taxon>Clostridiaceae</taxon>
        <taxon>Clostridium</taxon>
    </lineage>
</organism>
<name>A0A174E435_9CLOT</name>
<keyword evidence="8" id="KW-0862">Zinc</keyword>
<dbReference type="GO" id="GO:0008237">
    <property type="term" value="F:metallopeptidase activity"/>
    <property type="evidence" value="ECO:0007669"/>
    <property type="project" value="UniProtKB-KW"/>
</dbReference>
<comment type="cofactor">
    <cofactor evidence="1">
        <name>Zn(2+)</name>
        <dbReference type="ChEBI" id="CHEBI:29105"/>
    </cofactor>
</comment>
<feature type="transmembrane region" description="Helical" evidence="12">
    <location>
        <begin position="78"/>
        <end position="99"/>
    </location>
</feature>
<evidence type="ECO:0000256" key="5">
    <source>
        <dbReference type="ARBA" id="ARBA00022692"/>
    </source>
</evidence>
<feature type="transmembrane region" description="Helical" evidence="12">
    <location>
        <begin position="148"/>
        <end position="167"/>
    </location>
</feature>
<comment type="similarity">
    <text evidence="3">Belongs to the peptidase M50B family.</text>
</comment>
<evidence type="ECO:0000256" key="3">
    <source>
        <dbReference type="ARBA" id="ARBA00007931"/>
    </source>
</evidence>
<evidence type="ECO:0000256" key="6">
    <source>
        <dbReference type="ARBA" id="ARBA00022723"/>
    </source>
</evidence>
<feature type="domain" description="Peptidase M50" evidence="13">
    <location>
        <begin position="108"/>
        <end position="159"/>
    </location>
</feature>
<evidence type="ECO:0000256" key="9">
    <source>
        <dbReference type="ARBA" id="ARBA00022989"/>
    </source>
</evidence>
<keyword evidence="5 12" id="KW-0812">Transmembrane</keyword>
<dbReference type="AlphaFoldDB" id="A0A174E435"/>
<evidence type="ECO:0000313" key="15">
    <source>
        <dbReference type="Proteomes" id="UP000095558"/>
    </source>
</evidence>
<feature type="domain" description="Peptidase M50" evidence="13">
    <location>
        <begin position="25"/>
        <end position="100"/>
    </location>
</feature>
<dbReference type="Pfam" id="PF02163">
    <property type="entry name" value="Peptidase_M50"/>
    <property type="match status" value="2"/>
</dbReference>
<dbReference type="GeneID" id="83012458"/>
<keyword evidence="10" id="KW-0482">Metalloprotease</keyword>
<keyword evidence="6" id="KW-0479">Metal-binding</keyword>
<accession>A0A174E435</accession>
<evidence type="ECO:0000256" key="12">
    <source>
        <dbReference type="SAM" id="Phobius"/>
    </source>
</evidence>
<keyword evidence="9 12" id="KW-1133">Transmembrane helix</keyword>
<dbReference type="InterPro" id="IPR008915">
    <property type="entry name" value="Peptidase_M50"/>
</dbReference>
<dbReference type="PANTHER" id="PTHR39188:SF3">
    <property type="entry name" value="STAGE IV SPORULATION PROTEIN FB"/>
    <property type="match status" value="1"/>
</dbReference>
<comment type="subcellular location">
    <subcellularLocation>
        <location evidence="2">Membrane</location>
        <topology evidence="2">Multi-pass membrane protein</topology>
    </subcellularLocation>
</comment>
<evidence type="ECO:0000256" key="11">
    <source>
        <dbReference type="ARBA" id="ARBA00023136"/>
    </source>
</evidence>
<dbReference type="PANTHER" id="PTHR39188">
    <property type="entry name" value="MEMBRANE-ASSOCIATED ZINC METALLOPROTEASE M50B"/>
    <property type="match status" value="1"/>
</dbReference>
<sequence>MDRWKRSVLAEFIVFFILLSFNNSIILAFISILAHEGMHILVAKRKGCKFNDIQIHIYGTSAQFANIDELNKKEKLQIYLSGPFANFIIICIFWCIGFASNNILIDKMININISLLFFNLLPAYPLDGARVLEILLSQKILYRRANDIISKISYTIGVILLVIFIIVFAYSGVINVSILIASIAICLITRSEEKSAMYILMGNIFVKRNKLLRNKYIENKSISVYYKQGLANVMSMVDKNRFNIFYVLDDDLKVVFIMNEDELIEALKLYGNITLEEYFGLRNKDGY</sequence>
<dbReference type="GO" id="GO:0046872">
    <property type="term" value="F:metal ion binding"/>
    <property type="evidence" value="ECO:0007669"/>
    <property type="project" value="UniProtKB-KW"/>
</dbReference>
<evidence type="ECO:0000313" key="14">
    <source>
        <dbReference type="EMBL" id="CUO32227.1"/>
    </source>
</evidence>
<proteinExistence type="inferred from homology"/>
<gene>
    <name evidence="14" type="primary">spoIVFB</name>
    <name evidence="14" type="ORF">ERS852470_02003</name>
</gene>